<keyword evidence="4" id="KW-1185">Reference proteome</keyword>
<evidence type="ECO:0000313" key="4">
    <source>
        <dbReference type="Proteomes" id="UP000482800"/>
    </source>
</evidence>
<keyword evidence="1" id="KW-0723">Serine/threonine-protein kinase</keyword>
<dbReference type="AlphaFoldDB" id="A0A6V8KR52"/>
<dbReference type="CDD" id="cd16936">
    <property type="entry name" value="HATPase_RsbW-like"/>
    <property type="match status" value="1"/>
</dbReference>
<evidence type="ECO:0000259" key="2">
    <source>
        <dbReference type="Pfam" id="PF13581"/>
    </source>
</evidence>
<proteinExistence type="predicted"/>
<feature type="domain" description="Histidine kinase/HSP90-like ATPase" evidence="2">
    <location>
        <begin position="33"/>
        <end position="151"/>
    </location>
</feature>
<dbReference type="Pfam" id="PF13581">
    <property type="entry name" value="HATPase_c_2"/>
    <property type="match status" value="1"/>
</dbReference>
<dbReference type="GO" id="GO:0004674">
    <property type="term" value="F:protein serine/threonine kinase activity"/>
    <property type="evidence" value="ECO:0007669"/>
    <property type="project" value="UniProtKB-KW"/>
</dbReference>
<sequence length="161" mass="16798">MWGVRRRFGTTAEGEAIPLSGANMTVSIVVCLPREVESLRVARGVLGAALAALEVTGSCREQLAVVVSEACGNVVAHADGAHAYVLKVNIAAGRCDVKVVDQGGGFVYDAQTPRVQPTAASGRGLYLIDLLTDQLTVTSDLGHGTTVSFTKRLDFTGTPRG</sequence>
<evidence type="ECO:0000256" key="1">
    <source>
        <dbReference type="ARBA" id="ARBA00022527"/>
    </source>
</evidence>
<dbReference type="PANTHER" id="PTHR35526:SF3">
    <property type="entry name" value="ANTI-SIGMA-F FACTOR RSBW"/>
    <property type="match status" value="1"/>
</dbReference>
<dbReference type="Gene3D" id="3.30.565.10">
    <property type="entry name" value="Histidine kinase-like ATPase, C-terminal domain"/>
    <property type="match status" value="1"/>
</dbReference>
<dbReference type="EMBL" id="BLPF01000004">
    <property type="protein sequence ID" value="GFJ85098.1"/>
    <property type="molecule type" value="Genomic_DNA"/>
</dbReference>
<keyword evidence="1" id="KW-0808">Transferase</keyword>
<reference evidence="3 4" key="1">
    <citation type="submission" date="2020-03" db="EMBL/GenBank/DDBJ databases">
        <title>Whole genome shotgun sequence of Phytohabitans houttuyneae NBRC 108639.</title>
        <authorList>
            <person name="Komaki H."/>
            <person name="Tamura T."/>
        </authorList>
    </citation>
    <scope>NUCLEOTIDE SEQUENCE [LARGE SCALE GENOMIC DNA]</scope>
    <source>
        <strain evidence="3 4">NBRC 108639</strain>
    </source>
</reference>
<comment type="caution">
    <text evidence="3">The sequence shown here is derived from an EMBL/GenBank/DDBJ whole genome shotgun (WGS) entry which is preliminary data.</text>
</comment>
<gene>
    <name evidence="3" type="ORF">Phou_092780</name>
</gene>
<dbReference type="InterPro" id="IPR036890">
    <property type="entry name" value="HATPase_C_sf"/>
</dbReference>
<reference evidence="3 4" key="2">
    <citation type="submission" date="2020-03" db="EMBL/GenBank/DDBJ databases">
        <authorList>
            <person name="Ichikawa N."/>
            <person name="Kimura A."/>
            <person name="Kitahashi Y."/>
            <person name="Uohara A."/>
        </authorList>
    </citation>
    <scope>NUCLEOTIDE SEQUENCE [LARGE SCALE GENOMIC DNA]</scope>
    <source>
        <strain evidence="3 4">NBRC 108639</strain>
    </source>
</reference>
<dbReference type="InterPro" id="IPR050267">
    <property type="entry name" value="Anti-sigma-factor_SerPK"/>
</dbReference>
<dbReference type="PANTHER" id="PTHR35526">
    <property type="entry name" value="ANTI-SIGMA-F FACTOR RSBW-RELATED"/>
    <property type="match status" value="1"/>
</dbReference>
<protein>
    <recommendedName>
        <fullName evidence="2">Histidine kinase/HSP90-like ATPase domain-containing protein</fullName>
    </recommendedName>
</protein>
<name>A0A6V8KR52_9ACTN</name>
<dbReference type="InterPro" id="IPR003594">
    <property type="entry name" value="HATPase_dom"/>
</dbReference>
<dbReference type="Proteomes" id="UP000482800">
    <property type="component" value="Unassembled WGS sequence"/>
</dbReference>
<accession>A0A6V8KR52</accession>
<keyword evidence="1" id="KW-0418">Kinase</keyword>
<evidence type="ECO:0000313" key="3">
    <source>
        <dbReference type="EMBL" id="GFJ85098.1"/>
    </source>
</evidence>
<organism evidence="3 4">
    <name type="scientific">Phytohabitans houttuyneae</name>
    <dbReference type="NCBI Taxonomy" id="1076126"/>
    <lineage>
        <taxon>Bacteria</taxon>
        <taxon>Bacillati</taxon>
        <taxon>Actinomycetota</taxon>
        <taxon>Actinomycetes</taxon>
        <taxon>Micromonosporales</taxon>
        <taxon>Micromonosporaceae</taxon>
    </lineage>
</organism>
<dbReference type="SUPFAM" id="SSF55874">
    <property type="entry name" value="ATPase domain of HSP90 chaperone/DNA topoisomerase II/histidine kinase"/>
    <property type="match status" value="1"/>
</dbReference>